<accession>A0AAN9AUJ6</accession>
<feature type="region of interest" description="Disordered" evidence="1">
    <location>
        <begin position="154"/>
        <end position="176"/>
    </location>
</feature>
<evidence type="ECO:0000313" key="4">
    <source>
        <dbReference type="Proteomes" id="UP001374579"/>
    </source>
</evidence>
<protein>
    <recommendedName>
        <fullName evidence="2">Endonuclease/exonuclease/phosphatase domain-containing protein</fullName>
    </recommendedName>
</protein>
<dbReference type="InterPro" id="IPR005135">
    <property type="entry name" value="Endo/exonuclease/phosphatase"/>
</dbReference>
<dbReference type="InterPro" id="IPR027124">
    <property type="entry name" value="Swc5/CFDP1/2"/>
</dbReference>
<dbReference type="InterPro" id="IPR036691">
    <property type="entry name" value="Endo/exonu/phosph_ase_sf"/>
</dbReference>
<feature type="domain" description="Endonuclease/exonuclease/phosphatase" evidence="2">
    <location>
        <begin position="6"/>
        <end position="146"/>
    </location>
</feature>
<reference evidence="3 4" key="1">
    <citation type="submission" date="2024-02" db="EMBL/GenBank/DDBJ databases">
        <title>Chromosome-scale genome assembly of the rough periwinkle Littorina saxatilis.</title>
        <authorList>
            <person name="De Jode A."/>
            <person name="Faria R."/>
            <person name="Formenti G."/>
            <person name="Sims Y."/>
            <person name="Smith T.P."/>
            <person name="Tracey A."/>
            <person name="Wood J.M.D."/>
            <person name="Zagrodzka Z.B."/>
            <person name="Johannesson K."/>
            <person name="Butlin R.K."/>
            <person name="Leder E.H."/>
        </authorList>
    </citation>
    <scope>NUCLEOTIDE SEQUENCE [LARGE SCALE GENOMIC DNA]</scope>
    <source>
        <strain evidence="3">Snail1</strain>
        <tissue evidence="3">Muscle</tissue>
    </source>
</reference>
<name>A0AAN9AUJ6_9CAEN</name>
<sequence>MSRYLIIISAYAPTITSSDDVNKQFYELFDQVIKTTPLSDKLVILGDFNARVGRDHSSWEGVLGRHGVGKINDNGRLFLSKCAEYSLCITNTLFRMADKYKTIWMHPRSKHWHMIDFVIVRQRDMRDVRVTRAMRGAECWTDHRLVRATMNLHIPPPHGNRPKTVRASYNTKRLKN</sequence>
<organism evidence="3 4">
    <name type="scientific">Littorina saxatilis</name>
    <dbReference type="NCBI Taxonomy" id="31220"/>
    <lineage>
        <taxon>Eukaryota</taxon>
        <taxon>Metazoa</taxon>
        <taxon>Spiralia</taxon>
        <taxon>Lophotrochozoa</taxon>
        <taxon>Mollusca</taxon>
        <taxon>Gastropoda</taxon>
        <taxon>Caenogastropoda</taxon>
        <taxon>Littorinimorpha</taxon>
        <taxon>Littorinoidea</taxon>
        <taxon>Littorinidae</taxon>
        <taxon>Littorina</taxon>
    </lineage>
</organism>
<dbReference type="PANTHER" id="PTHR23227">
    <property type="entry name" value="BUCENTAUR RELATED"/>
    <property type="match status" value="1"/>
</dbReference>
<keyword evidence="4" id="KW-1185">Reference proteome</keyword>
<dbReference type="Proteomes" id="UP001374579">
    <property type="component" value="Unassembled WGS sequence"/>
</dbReference>
<evidence type="ECO:0000256" key="1">
    <source>
        <dbReference type="SAM" id="MobiDB-lite"/>
    </source>
</evidence>
<proteinExistence type="predicted"/>
<dbReference type="SUPFAM" id="SSF56219">
    <property type="entry name" value="DNase I-like"/>
    <property type="match status" value="1"/>
</dbReference>
<dbReference type="GO" id="GO:0003824">
    <property type="term" value="F:catalytic activity"/>
    <property type="evidence" value="ECO:0007669"/>
    <property type="project" value="InterPro"/>
</dbReference>
<feature type="compositionally biased region" description="Polar residues" evidence="1">
    <location>
        <begin position="167"/>
        <end position="176"/>
    </location>
</feature>
<dbReference type="PANTHER" id="PTHR23227:SF84">
    <property type="entry name" value="ENDONUCLEASE_EXONUCLEASE_PHOSPHATASE DOMAIN-CONTAINING PROTEIN"/>
    <property type="match status" value="1"/>
</dbReference>
<dbReference type="Gene3D" id="3.60.10.10">
    <property type="entry name" value="Endonuclease/exonuclease/phosphatase"/>
    <property type="match status" value="1"/>
</dbReference>
<comment type="caution">
    <text evidence="3">The sequence shown here is derived from an EMBL/GenBank/DDBJ whole genome shotgun (WGS) entry which is preliminary data.</text>
</comment>
<evidence type="ECO:0000313" key="3">
    <source>
        <dbReference type="EMBL" id="KAK7093523.1"/>
    </source>
</evidence>
<dbReference type="AlphaFoldDB" id="A0AAN9AUJ6"/>
<gene>
    <name evidence="3" type="ORF">V1264_007258</name>
</gene>
<dbReference type="EMBL" id="JBAMIC010000019">
    <property type="protein sequence ID" value="KAK7093523.1"/>
    <property type="molecule type" value="Genomic_DNA"/>
</dbReference>
<evidence type="ECO:0000259" key="2">
    <source>
        <dbReference type="Pfam" id="PF14529"/>
    </source>
</evidence>
<dbReference type="Pfam" id="PF14529">
    <property type="entry name" value="Exo_endo_phos_2"/>
    <property type="match status" value="1"/>
</dbReference>